<keyword evidence="1" id="KW-1133">Transmembrane helix</keyword>
<dbReference type="EMBL" id="LPWD01000032">
    <property type="protein sequence ID" value="ODS03923.1"/>
    <property type="molecule type" value="Genomic_DNA"/>
</dbReference>
<name>A0A1E3WDM3_9HYPH</name>
<proteinExistence type="predicted"/>
<evidence type="ECO:0000256" key="1">
    <source>
        <dbReference type="SAM" id="Phobius"/>
    </source>
</evidence>
<evidence type="ECO:0000313" key="2">
    <source>
        <dbReference type="EMBL" id="ODS03923.1"/>
    </source>
</evidence>
<evidence type="ECO:0008006" key="4">
    <source>
        <dbReference type="Google" id="ProtNLM"/>
    </source>
</evidence>
<dbReference type="OrthoDB" id="5825388at2"/>
<accession>A0A1E3WDM3</accession>
<keyword evidence="1" id="KW-0472">Membrane</keyword>
<feature type="transmembrane region" description="Helical" evidence="1">
    <location>
        <begin position="40"/>
        <end position="61"/>
    </location>
</feature>
<dbReference type="PANTHER" id="PTHR30373">
    <property type="entry name" value="UPF0603 PROTEIN YGCG"/>
    <property type="match status" value="1"/>
</dbReference>
<keyword evidence="1" id="KW-0812">Transmembrane</keyword>
<gene>
    <name evidence="2" type="ORF">AUC71_06990</name>
</gene>
<evidence type="ECO:0000313" key="3">
    <source>
        <dbReference type="Proteomes" id="UP000095042"/>
    </source>
</evidence>
<feature type="transmembrane region" description="Helical" evidence="1">
    <location>
        <begin position="67"/>
        <end position="88"/>
    </location>
</feature>
<keyword evidence="3" id="KW-1185">Reference proteome</keyword>
<dbReference type="Proteomes" id="UP000095042">
    <property type="component" value="Unassembled WGS sequence"/>
</dbReference>
<protein>
    <recommendedName>
        <fullName evidence="4">TPM domain-containing protein</fullName>
    </recommendedName>
</protein>
<dbReference type="AlphaFoldDB" id="A0A1E3WDM3"/>
<reference evidence="2 3" key="1">
    <citation type="journal article" date="2016" name="Environ. Microbiol.">
        <title>New Methyloceanibacter diversity from North Sea sediments includes methanotroph containing solely the soluble methane monooxygenase.</title>
        <authorList>
            <person name="Vekeman B."/>
            <person name="Kerckhof F.M."/>
            <person name="Cremers G."/>
            <person name="de Vos P."/>
            <person name="Vandamme P."/>
            <person name="Boon N."/>
            <person name="Op den Camp H.J."/>
            <person name="Heylen K."/>
        </authorList>
    </citation>
    <scope>NUCLEOTIDE SEQUENCE [LARGE SCALE GENOMIC DNA]</scope>
    <source>
        <strain evidence="2 3">R-67177</strain>
    </source>
</reference>
<comment type="caution">
    <text evidence="2">The sequence shown here is derived from an EMBL/GenBank/DDBJ whole genome shotgun (WGS) entry which is preliminary data.</text>
</comment>
<dbReference type="Gene3D" id="3.10.310.50">
    <property type="match status" value="1"/>
</dbReference>
<dbReference type="RefSeq" id="WP_069622880.1">
    <property type="nucleotide sequence ID" value="NZ_LPWD01000032.1"/>
</dbReference>
<dbReference type="PANTHER" id="PTHR30373:SF8">
    <property type="entry name" value="BLL7265 PROTEIN"/>
    <property type="match status" value="1"/>
</dbReference>
<sequence length="210" mass="22968">MKPFTSEEFASIAGAITRAEKTTSGEIVVVVARASSTYRYFALMCVALTALAVPLPLIHFTKWPIEYVYLLQLAVFALGVVVVQWEAFRVAIAPRALKHARAHLRAVEQFLVQNLHTTEGRTGVLIYVSDAERYAEVIADDGIYKKVRPGVWDDLIAALTEEIGKGTRTEGFIAAIETCGAILAEHFPPGVGDHDELPNHLIVLDVAEPA</sequence>
<organism evidence="2 3">
    <name type="scientific">Methyloceanibacter marginalis</name>
    <dbReference type="NCBI Taxonomy" id="1774971"/>
    <lineage>
        <taxon>Bacteria</taxon>
        <taxon>Pseudomonadati</taxon>
        <taxon>Pseudomonadota</taxon>
        <taxon>Alphaproteobacteria</taxon>
        <taxon>Hyphomicrobiales</taxon>
        <taxon>Hyphomicrobiaceae</taxon>
        <taxon>Methyloceanibacter</taxon>
    </lineage>
</organism>